<dbReference type="EMBL" id="JARKHS020018500">
    <property type="protein sequence ID" value="KAK8772306.1"/>
    <property type="molecule type" value="Genomic_DNA"/>
</dbReference>
<feature type="non-terminal residue" evidence="2">
    <location>
        <position position="66"/>
    </location>
</feature>
<feature type="region of interest" description="Disordered" evidence="1">
    <location>
        <begin position="1"/>
        <end position="66"/>
    </location>
</feature>
<dbReference type="Proteomes" id="UP001321473">
    <property type="component" value="Unassembled WGS sequence"/>
</dbReference>
<organism evidence="2 3">
    <name type="scientific">Amblyomma americanum</name>
    <name type="common">Lone star tick</name>
    <dbReference type="NCBI Taxonomy" id="6943"/>
    <lineage>
        <taxon>Eukaryota</taxon>
        <taxon>Metazoa</taxon>
        <taxon>Ecdysozoa</taxon>
        <taxon>Arthropoda</taxon>
        <taxon>Chelicerata</taxon>
        <taxon>Arachnida</taxon>
        <taxon>Acari</taxon>
        <taxon>Parasitiformes</taxon>
        <taxon>Ixodida</taxon>
        <taxon>Ixodoidea</taxon>
        <taxon>Ixodidae</taxon>
        <taxon>Amblyomminae</taxon>
        <taxon>Amblyomma</taxon>
    </lineage>
</organism>
<accession>A0AAQ4EC38</accession>
<name>A0AAQ4EC38_AMBAM</name>
<evidence type="ECO:0000313" key="2">
    <source>
        <dbReference type="EMBL" id="KAK8772306.1"/>
    </source>
</evidence>
<proteinExistence type="predicted"/>
<feature type="non-terminal residue" evidence="2">
    <location>
        <position position="1"/>
    </location>
</feature>
<comment type="caution">
    <text evidence="2">The sequence shown here is derived from an EMBL/GenBank/DDBJ whole genome shotgun (WGS) entry which is preliminary data.</text>
</comment>
<keyword evidence="3" id="KW-1185">Reference proteome</keyword>
<feature type="compositionally biased region" description="Basic and acidic residues" evidence="1">
    <location>
        <begin position="24"/>
        <end position="46"/>
    </location>
</feature>
<evidence type="ECO:0000256" key="1">
    <source>
        <dbReference type="SAM" id="MobiDB-lite"/>
    </source>
</evidence>
<dbReference type="AlphaFoldDB" id="A0AAQ4EC38"/>
<sequence>AEVWLKTGDVKEGSGAFRQGGVREFGRRGDDERRKDDERQHDDGGRRAVRRSRRKGGARSFIGDKR</sequence>
<feature type="compositionally biased region" description="Basic residues" evidence="1">
    <location>
        <begin position="47"/>
        <end position="57"/>
    </location>
</feature>
<protein>
    <submittedName>
        <fullName evidence="2">Uncharacterized protein</fullName>
    </submittedName>
</protein>
<gene>
    <name evidence="2" type="ORF">V5799_024450</name>
</gene>
<evidence type="ECO:0000313" key="3">
    <source>
        <dbReference type="Proteomes" id="UP001321473"/>
    </source>
</evidence>
<reference evidence="2 3" key="1">
    <citation type="journal article" date="2023" name="Arcadia Sci">
        <title>De novo assembly of a long-read Amblyomma americanum tick genome.</title>
        <authorList>
            <person name="Chou S."/>
            <person name="Poskanzer K.E."/>
            <person name="Rollins M."/>
            <person name="Thuy-Boun P.S."/>
        </authorList>
    </citation>
    <scope>NUCLEOTIDE SEQUENCE [LARGE SCALE GENOMIC DNA]</scope>
    <source>
        <strain evidence="2">F_SG_1</strain>
        <tissue evidence="2">Salivary glands</tissue>
    </source>
</reference>